<protein>
    <submittedName>
        <fullName evidence="1">NAD synthetase</fullName>
    </submittedName>
</protein>
<evidence type="ECO:0000313" key="1">
    <source>
        <dbReference type="EMBL" id="AUZ44497.1"/>
    </source>
</evidence>
<reference evidence="1 2" key="1">
    <citation type="journal article" date="2018" name="Front. Microbiol.">
        <title>Pseudomonas orientalis F9: A Potent Antagonist against Phytopathogens with Phytotoxic Effect in the Apple Flower.</title>
        <authorList>
            <person name="Zengerer V."/>
            <person name="Schmid M."/>
            <person name="Bieri M."/>
            <person name="Muller D.C."/>
            <person name="Remus-Emsermann M.N.P."/>
            <person name="Ahrens C.H."/>
            <person name="Pelludat C."/>
        </authorList>
    </citation>
    <scope>NUCLEOTIDE SEQUENCE [LARGE SCALE GENOMIC DNA]</scope>
    <source>
        <strain evidence="1 2">F9</strain>
    </source>
</reference>
<accession>A0A2L0RQT0</accession>
<dbReference type="KEGG" id="poi:BOP93_02535"/>
<organism evidence="1 2">
    <name type="scientific">Pseudomonas orientalis</name>
    <dbReference type="NCBI Taxonomy" id="76758"/>
    <lineage>
        <taxon>Bacteria</taxon>
        <taxon>Pseudomonadati</taxon>
        <taxon>Pseudomonadota</taxon>
        <taxon>Gammaproteobacteria</taxon>
        <taxon>Pseudomonadales</taxon>
        <taxon>Pseudomonadaceae</taxon>
        <taxon>Pseudomonas</taxon>
    </lineage>
</organism>
<dbReference type="Proteomes" id="UP000239888">
    <property type="component" value="Chromosome"/>
</dbReference>
<evidence type="ECO:0000313" key="2">
    <source>
        <dbReference type="Proteomes" id="UP000239888"/>
    </source>
</evidence>
<gene>
    <name evidence="1" type="ORF">BOP93_02535</name>
</gene>
<sequence length="304" mass="32647">MTSSVLKDGFPSAHLATREWIESSIDLRKLFAAIDADPAIVGAGVVYLDAQMRAIVLREFQPICSVAPKKVLLREAPGYVGRVEFARRLANEPRESQVAFEAVNTALACTPALISWLVIAGGLALSPFTFGGSGVAAAISVVGASASTFQCALGIRRTRNEFVDPALNDELDRNEWYQAITIGLDAASLLGAGNTAMSTIRMVSTLKKATGKNTHQVLKGLNRQERVKLTKELLSINHPDMTRKMIKLKQMAGEIPKRYTSAEVKHGTVLQMLDALGAVSAVAGSVRAGNIRIIAVGLYEEISE</sequence>
<dbReference type="AlphaFoldDB" id="A0A2L0RQT0"/>
<dbReference type="EMBL" id="CP018049">
    <property type="protein sequence ID" value="AUZ44497.1"/>
    <property type="molecule type" value="Genomic_DNA"/>
</dbReference>
<proteinExistence type="predicted"/>
<dbReference type="RefSeq" id="WP_104501450.1">
    <property type="nucleotide sequence ID" value="NZ_CP018049.1"/>
</dbReference>
<name>A0A2L0RQT0_9PSED</name>